<keyword evidence="3" id="KW-0597">Phosphoprotein</keyword>
<feature type="transmembrane region" description="Helical" evidence="12">
    <location>
        <begin position="15"/>
        <end position="37"/>
    </location>
</feature>
<comment type="subcellular location">
    <subcellularLocation>
        <location evidence="1">Cell membrane</location>
        <topology evidence="1">Multi-pass membrane protein</topology>
    </subcellularLocation>
</comment>
<dbReference type="InterPro" id="IPR003594">
    <property type="entry name" value="HATPase_dom"/>
</dbReference>
<dbReference type="Proteomes" id="UP001267290">
    <property type="component" value="Unassembled WGS sequence"/>
</dbReference>
<dbReference type="RefSeq" id="WP_310500900.1">
    <property type="nucleotide sequence ID" value="NZ_JAVDSB010000010.1"/>
</dbReference>
<evidence type="ECO:0000313" key="14">
    <source>
        <dbReference type="EMBL" id="MDR6553429.1"/>
    </source>
</evidence>
<dbReference type="Pfam" id="PF02518">
    <property type="entry name" value="HATPase_c"/>
    <property type="match status" value="1"/>
</dbReference>
<dbReference type="SUPFAM" id="SSF158472">
    <property type="entry name" value="HAMP domain-like"/>
    <property type="match status" value="1"/>
</dbReference>
<keyword evidence="10" id="KW-0902">Two-component regulatory system</keyword>
<evidence type="ECO:0000256" key="8">
    <source>
        <dbReference type="ARBA" id="ARBA00022840"/>
    </source>
</evidence>
<reference evidence="14 15" key="1">
    <citation type="submission" date="2023-07" db="EMBL/GenBank/DDBJ databases">
        <title>Sorghum-associated microbial communities from plants grown in Nebraska, USA.</title>
        <authorList>
            <person name="Schachtman D."/>
        </authorList>
    </citation>
    <scope>NUCLEOTIDE SEQUENCE [LARGE SCALE GENOMIC DNA]</scope>
    <source>
        <strain evidence="14 15">CC258</strain>
    </source>
</reference>
<dbReference type="SUPFAM" id="SSF55874">
    <property type="entry name" value="ATPase domain of HSP90 chaperone/DNA topoisomerase II/histidine kinase"/>
    <property type="match status" value="1"/>
</dbReference>
<evidence type="ECO:0000256" key="10">
    <source>
        <dbReference type="ARBA" id="ARBA00023012"/>
    </source>
</evidence>
<name>A0ABU1P1L9_9BACL</name>
<dbReference type="InterPro" id="IPR003660">
    <property type="entry name" value="HAMP_dom"/>
</dbReference>
<keyword evidence="15" id="KW-1185">Reference proteome</keyword>
<comment type="caution">
    <text evidence="14">The sequence shown here is derived from an EMBL/GenBank/DDBJ whole genome shotgun (WGS) entry which is preliminary data.</text>
</comment>
<organism evidence="14 15">
    <name type="scientific">Paenibacillus qinlingensis</name>
    <dbReference type="NCBI Taxonomy" id="1837343"/>
    <lineage>
        <taxon>Bacteria</taxon>
        <taxon>Bacillati</taxon>
        <taxon>Bacillota</taxon>
        <taxon>Bacilli</taxon>
        <taxon>Bacillales</taxon>
        <taxon>Paenibacillaceae</taxon>
        <taxon>Paenibacillus</taxon>
    </lineage>
</organism>
<dbReference type="PANTHER" id="PTHR34220">
    <property type="entry name" value="SENSOR HISTIDINE KINASE YPDA"/>
    <property type="match status" value="1"/>
</dbReference>
<dbReference type="PROSITE" id="PS50885">
    <property type="entry name" value="HAMP"/>
    <property type="match status" value="1"/>
</dbReference>
<dbReference type="GO" id="GO:0004673">
    <property type="term" value="F:protein histidine kinase activity"/>
    <property type="evidence" value="ECO:0007669"/>
    <property type="project" value="UniProtKB-EC"/>
</dbReference>
<dbReference type="Gene3D" id="3.30.565.10">
    <property type="entry name" value="Histidine kinase-like ATPase, C-terminal domain"/>
    <property type="match status" value="1"/>
</dbReference>
<sequence>MERRWLRWPKKSTQVRLTIIFVLTLIPLVGTALYANLKSKDILQNRLMERTQHGLTAVMNYIDLSFQGAEELSLQLANDSDLNMMLSKAGSELEGETLFDFRLITSKLSQIVTLNTMFAHAAILHSYSHTLLTTLGYQRIDQPNQEEWVKQAAASGFADAIFIPSSNRLQSSGQPDPVLNTQNIVLMRLMNNYDQHQPATHNVVLLVLRKSYFANLIRDLLPTSKATVYLYTADKRLVASTGAEMSGESELAKEIIEPRESGSFRWGDQLIIQSVSDKSGLSLVLVQPAAEIFHETQQLQRWTVVIIIISLCIAFWSAWVVFIYISKPLRHLVNAMQKMRKGQLVTRITHHREDEFGFVMDSFNQMAEEQQQLIQEGYELQLRLARTELKRLQAQINPHFLYNTLDSIYSAAMLSGEKDIGSMVVNLSKFFRISLGKGREIITVGESVSNLQYYLNLQKLRFRDQLAVETFVSEEAAKRSILRLLLQPLVENAILHGLEKRVGSKLLRIEANVQEGKLIIRINDNGQGISDERLTFIRDKLAQITVGQMFLLAKEQDTPDEIFGLSNVKSRMLLYYGEGADMDIKSNTSGTEVTLIFPREA</sequence>
<evidence type="ECO:0000256" key="4">
    <source>
        <dbReference type="ARBA" id="ARBA00022679"/>
    </source>
</evidence>
<keyword evidence="5 12" id="KW-0812">Transmembrane</keyword>
<evidence type="ECO:0000256" key="5">
    <source>
        <dbReference type="ARBA" id="ARBA00022692"/>
    </source>
</evidence>
<protein>
    <submittedName>
        <fullName evidence="14">Two-component system sensor histidine kinase YesM</fullName>
        <ecNumber evidence="14">2.7.13.3</ecNumber>
    </submittedName>
</protein>
<evidence type="ECO:0000256" key="11">
    <source>
        <dbReference type="ARBA" id="ARBA00023136"/>
    </source>
</evidence>
<keyword evidence="6" id="KW-0547">Nucleotide-binding</keyword>
<feature type="domain" description="HAMP" evidence="13">
    <location>
        <begin position="323"/>
        <end position="375"/>
    </location>
</feature>
<dbReference type="EC" id="2.7.13.3" evidence="14"/>
<evidence type="ECO:0000259" key="13">
    <source>
        <dbReference type="PROSITE" id="PS50885"/>
    </source>
</evidence>
<dbReference type="PANTHER" id="PTHR34220:SF11">
    <property type="entry name" value="SENSOR PROTEIN KINASE HPTS"/>
    <property type="match status" value="1"/>
</dbReference>
<gene>
    <name evidence="14" type="ORF">J2736_004636</name>
</gene>
<accession>A0ABU1P1L9</accession>
<keyword evidence="9 12" id="KW-1133">Transmembrane helix</keyword>
<dbReference type="EMBL" id="JAVDSB010000010">
    <property type="protein sequence ID" value="MDR6553429.1"/>
    <property type="molecule type" value="Genomic_DNA"/>
</dbReference>
<evidence type="ECO:0000256" key="6">
    <source>
        <dbReference type="ARBA" id="ARBA00022741"/>
    </source>
</evidence>
<keyword evidence="11 12" id="KW-0472">Membrane</keyword>
<feature type="transmembrane region" description="Helical" evidence="12">
    <location>
        <begin position="302"/>
        <end position="325"/>
    </location>
</feature>
<keyword evidence="8" id="KW-0067">ATP-binding</keyword>
<evidence type="ECO:0000256" key="1">
    <source>
        <dbReference type="ARBA" id="ARBA00004651"/>
    </source>
</evidence>
<evidence type="ECO:0000256" key="3">
    <source>
        <dbReference type="ARBA" id="ARBA00022553"/>
    </source>
</evidence>
<evidence type="ECO:0000256" key="9">
    <source>
        <dbReference type="ARBA" id="ARBA00022989"/>
    </source>
</evidence>
<dbReference type="Gene3D" id="6.10.340.10">
    <property type="match status" value="1"/>
</dbReference>
<evidence type="ECO:0000256" key="2">
    <source>
        <dbReference type="ARBA" id="ARBA00022475"/>
    </source>
</evidence>
<keyword evidence="2" id="KW-1003">Cell membrane</keyword>
<dbReference type="InterPro" id="IPR036890">
    <property type="entry name" value="HATPase_C_sf"/>
</dbReference>
<keyword evidence="7 14" id="KW-0418">Kinase</keyword>
<dbReference type="SMART" id="SM00304">
    <property type="entry name" value="HAMP"/>
    <property type="match status" value="1"/>
</dbReference>
<evidence type="ECO:0000256" key="7">
    <source>
        <dbReference type="ARBA" id="ARBA00022777"/>
    </source>
</evidence>
<dbReference type="Pfam" id="PF06580">
    <property type="entry name" value="His_kinase"/>
    <property type="match status" value="1"/>
</dbReference>
<dbReference type="Pfam" id="PF00672">
    <property type="entry name" value="HAMP"/>
    <property type="match status" value="1"/>
</dbReference>
<evidence type="ECO:0000256" key="12">
    <source>
        <dbReference type="SAM" id="Phobius"/>
    </source>
</evidence>
<evidence type="ECO:0000313" key="15">
    <source>
        <dbReference type="Proteomes" id="UP001267290"/>
    </source>
</evidence>
<dbReference type="CDD" id="cd06225">
    <property type="entry name" value="HAMP"/>
    <property type="match status" value="1"/>
</dbReference>
<dbReference type="InterPro" id="IPR050640">
    <property type="entry name" value="Bact_2-comp_sensor_kinase"/>
</dbReference>
<keyword evidence="4 14" id="KW-0808">Transferase</keyword>
<proteinExistence type="predicted"/>
<dbReference type="InterPro" id="IPR010559">
    <property type="entry name" value="Sig_transdc_His_kin_internal"/>
</dbReference>